<evidence type="ECO:0000313" key="3">
    <source>
        <dbReference type="Proteomes" id="UP001221898"/>
    </source>
</evidence>
<organism evidence="2 3">
    <name type="scientific">Aldrovandia affinis</name>
    <dbReference type="NCBI Taxonomy" id="143900"/>
    <lineage>
        <taxon>Eukaryota</taxon>
        <taxon>Metazoa</taxon>
        <taxon>Chordata</taxon>
        <taxon>Craniata</taxon>
        <taxon>Vertebrata</taxon>
        <taxon>Euteleostomi</taxon>
        <taxon>Actinopterygii</taxon>
        <taxon>Neopterygii</taxon>
        <taxon>Teleostei</taxon>
        <taxon>Notacanthiformes</taxon>
        <taxon>Halosauridae</taxon>
        <taxon>Aldrovandia</taxon>
    </lineage>
</organism>
<dbReference type="EMBL" id="JAINUG010000201">
    <property type="protein sequence ID" value="KAJ8388090.1"/>
    <property type="molecule type" value="Genomic_DNA"/>
</dbReference>
<evidence type="ECO:0000256" key="1">
    <source>
        <dbReference type="SAM" id="MobiDB-lite"/>
    </source>
</evidence>
<name>A0AAD7RQ00_9TELE</name>
<reference evidence="2" key="1">
    <citation type="journal article" date="2023" name="Science">
        <title>Genome structures resolve the early diversification of teleost fishes.</title>
        <authorList>
            <person name="Parey E."/>
            <person name="Louis A."/>
            <person name="Montfort J."/>
            <person name="Bouchez O."/>
            <person name="Roques C."/>
            <person name="Iampietro C."/>
            <person name="Lluch J."/>
            <person name="Castinel A."/>
            <person name="Donnadieu C."/>
            <person name="Desvignes T."/>
            <person name="Floi Bucao C."/>
            <person name="Jouanno E."/>
            <person name="Wen M."/>
            <person name="Mejri S."/>
            <person name="Dirks R."/>
            <person name="Jansen H."/>
            <person name="Henkel C."/>
            <person name="Chen W.J."/>
            <person name="Zahm M."/>
            <person name="Cabau C."/>
            <person name="Klopp C."/>
            <person name="Thompson A.W."/>
            <person name="Robinson-Rechavi M."/>
            <person name="Braasch I."/>
            <person name="Lecointre G."/>
            <person name="Bobe J."/>
            <person name="Postlethwait J.H."/>
            <person name="Berthelot C."/>
            <person name="Roest Crollius H."/>
            <person name="Guiguen Y."/>
        </authorList>
    </citation>
    <scope>NUCLEOTIDE SEQUENCE</scope>
    <source>
        <strain evidence="2">NC1722</strain>
    </source>
</reference>
<proteinExistence type="predicted"/>
<gene>
    <name evidence="2" type="ORF">AAFF_G00147080</name>
</gene>
<dbReference type="Proteomes" id="UP001221898">
    <property type="component" value="Unassembled WGS sequence"/>
</dbReference>
<protein>
    <submittedName>
        <fullName evidence="2">Uncharacterized protein</fullName>
    </submittedName>
</protein>
<accession>A0AAD7RQ00</accession>
<sequence>MLPNESGLWGCPHPTRRERSTLDTTLPPDGSKYRPSLRKFERQAGSTASQLLKPSLSSDRQRVRLLPPAVCLSLIHVLKTSVGTGCHSPAALCQSPFGFRHRACHSCGRLKCALIDRSPWPLTYSPVEGRRTQVLPECFTRQSPRYTVPRH</sequence>
<evidence type="ECO:0000313" key="2">
    <source>
        <dbReference type="EMBL" id="KAJ8388090.1"/>
    </source>
</evidence>
<keyword evidence="3" id="KW-1185">Reference proteome</keyword>
<comment type="caution">
    <text evidence="2">The sequence shown here is derived from an EMBL/GenBank/DDBJ whole genome shotgun (WGS) entry which is preliminary data.</text>
</comment>
<feature type="region of interest" description="Disordered" evidence="1">
    <location>
        <begin position="1"/>
        <end position="35"/>
    </location>
</feature>
<dbReference type="AlphaFoldDB" id="A0AAD7RQ00"/>